<accession>A0AA40C8M6</accession>
<dbReference type="Proteomes" id="UP001174934">
    <property type="component" value="Unassembled WGS sequence"/>
</dbReference>
<dbReference type="AlphaFoldDB" id="A0AA40C8M6"/>
<name>A0AA40C8M6_9PEZI</name>
<gene>
    <name evidence="2" type="ORF">B0T17DRAFT_615062</name>
</gene>
<reference evidence="2" key="1">
    <citation type="submission" date="2023-06" db="EMBL/GenBank/DDBJ databases">
        <title>Genome-scale phylogeny and comparative genomics of the fungal order Sordariales.</title>
        <authorList>
            <consortium name="Lawrence Berkeley National Laboratory"/>
            <person name="Hensen N."/>
            <person name="Bonometti L."/>
            <person name="Westerberg I."/>
            <person name="Brannstrom I.O."/>
            <person name="Guillou S."/>
            <person name="Cros-Aarteil S."/>
            <person name="Calhoun S."/>
            <person name="Haridas S."/>
            <person name="Kuo A."/>
            <person name="Mondo S."/>
            <person name="Pangilinan J."/>
            <person name="Riley R."/>
            <person name="LaButti K."/>
            <person name="Andreopoulos B."/>
            <person name="Lipzen A."/>
            <person name="Chen C."/>
            <person name="Yanf M."/>
            <person name="Daum C."/>
            <person name="Ng V."/>
            <person name="Clum A."/>
            <person name="Steindorff A."/>
            <person name="Ohm R."/>
            <person name="Martin F."/>
            <person name="Silar P."/>
            <person name="Natvig D."/>
            <person name="Lalanne C."/>
            <person name="Gautier V."/>
            <person name="Ament-velasquez S.L."/>
            <person name="Kruys A."/>
            <person name="Hutchinson M.I."/>
            <person name="Powell A.J."/>
            <person name="Barry K."/>
            <person name="Miller A.N."/>
            <person name="Grigoriev I.V."/>
            <person name="Debuchy R."/>
            <person name="Gladieux P."/>
            <person name="Thoren M.H."/>
            <person name="Johannesson H."/>
        </authorList>
    </citation>
    <scope>NUCLEOTIDE SEQUENCE</scope>
    <source>
        <strain evidence="2">SMH3391-2</strain>
    </source>
</reference>
<evidence type="ECO:0000313" key="2">
    <source>
        <dbReference type="EMBL" id="KAK0629257.1"/>
    </source>
</evidence>
<dbReference type="EMBL" id="JAULSR010000002">
    <property type="protein sequence ID" value="KAK0629257.1"/>
    <property type="molecule type" value="Genomic_DNA"/>
</dbReference>
<sequence>MNHHFGIPDDLKEHMKEHLKPSHSHSSSDATAHHAHAHGHSGNLNMQATIVITGSGGCQTEQCKVEIEADTKSHGHASNSHSHITSETRLIQRNLWSQTYPENPMPLFFCSGIWELPVPPEWSPAFTHEILLSVGEMMNPAVVLTITRSHFPATIFRLGFKSGIAKHEHNQLIFRDIWFCLVKWVAAGVVCDERKRAVPRLDEFMRSHFRSMLDTCANRGSPMDLSVFQMLISGRLTGQWK</sequence>
<proteinExistence type="predicted"/>
<comment type="caution">
    <text evidence="2">The sequence shown here is derived from an EMBL/GenBank/DDBJ whole genome shotgun (WGS) entry which is preliminary data.</text>
</comment>
<protein>
    <submittedName>
        <fullName evidence="2">Uncharacterized protein</fullName>
    </submittedName>
</protein>
<evidence type="ECO:0000256" key="1">
    <source>
        <dbReference type="SAM" id="MobiDB-lite"/>
    </source>
</evidence>
<keyword evidence="3" id="KW-1185">Reference proteome</keyword>
<evidence type="ECO:0000313" key="3">
    <source>
        <dbReference type="Proteomes" id="UP001174934"/>
    </source>
</evidence>
<organism evidence="2 3">
    <name type="scientific">Bombardia bombarda</name>
    <dbReference type="NCBI Taxonomy" id="252184"/>
    <lineage>
        <taxon>Eukaryota</taxon>
        <taxon>Fungi</taxon>
        <taxon>Dikarya</taxon>
        <taxon>Ascomycota</taxon>
        <taxon>Pezizomycotina</taxon>
        <taxon>Sordariomycetes</taxon>
        <taxon>Sordariomycetidae</taxon>
        <taxon>Sordariales</taxon>
        <taxon>Lasiosphaeriaceae</taxon>
        <taxon>Bombardia</taxon>
    </lineage>
</organism>
<feature type="region of interest" description="Disordered" evidence="1">
    <location>
        <begin position="15"/>
        <end position="40"/>
    </location>
</feature>